<name>A0A6I7HN78_9HYPH</name>
<dbReference type="GO" id="GO:0051604">
    <property type="term" value="P:protein maturation"/>
    <property type="evidence" value="ECO:0007669"/>
    <property type="project" value="TreeGrafter"/>
</dbReference>
<evidence type="ECO:0000313" key="3">
    <source>
        <dbReference type="Proteomes" id="UP000252582"/>
    </source>
</evidence>
<dbReference type="GO" id="GO:0005506">
    <property type="term" value="F:iron ion binding"/>
    <property type="evidence" value="ECO:0007669"/>
    <property type="project" value="TreeGrafter"/>
</dbReference>
<accession>A0A6I7HN78</accession>
<proteinExistence type="inferred from homology"/>
<comment type="caution">
    <text evidence="2">The sequence shown here is derived from an EMBL/GenBank/DDBJ whole genome shotgun (WGS) entry which is preliminary data.</text>
</comment>
<protein>
    <submittedName>
        <fullName evidence="2">Hydrogenase expression/formation protein HypC</fullName>
    </submittedName>
</protein>
<dbReference type="PANTHER" id="PTHR35177">
    <property type="entry name" value="HYDROGENASE MATURATION FACTOR HYBG"/>
    <property type="match status" value="1"/>
</dbReference>
<sequence>MCIGIPMRVVEAGEFEAICERHGERHRVSLMLVGAQEPGTHLLTHLGSAIRVLGTEEASAIDNALTGLSEAVDGRPFEALFEDLISREPELPEHLR</sequence>
<dbReference type="EMBL" id="QPIX01000005">
    <property type="protein sequence ID" value="RCW24759.1"/>
    <property type="molecule type" value="Genomic_DNA"/>
</dbReference>
<evidence type="ECO:0000256" key="1">
    <source>
        <dbReference type="ARBA" id="ARBA00006018"/>
    </source>
</evidence>
<dbReference type="PRINTS" id="PR00445">
    <property type="entry name" value="HUPFHYPC"/>
</dbReference>
<dbReference type="RefSeq" id="WP_114363101.1">
    <property type="nucleotide sequence ID" value="NZ_QPIX01000005.1"/>
</dbReference>
<dbReference type="Gene3D" id="2.30.30.140">
    <property type="match status" value="1"/>
</dbReference>
<dbReference type="InterPro" id="IPR019812">
    <property type="entry name" value="Hydgase_assmbl_chp_CS"/>
</dbReference>
<dbReference type="PANTHER" id="PTHR35177:SF2">
    <property type="entry name" value="HYDROGENASE MATURATION FACTOR HYBG"/>
    <property type="match status" value="1"/>
</dbReference>
<dbReference type="PROSITE" id="PS01097">
    <property type="entry name" value="HUPF_HYPC"/>
    <property type="match status" value="1"/>
</dbReference>
<keyword evidence="3" id="KW-1185">Reference proteome</keyword>
<gene>
    <name evidence="2" type="ORF">DFR48_105100</name>
</gene>
<dbReference type="InterPro" id="IPR001109">
    <property type="entry name" value="Hydrogenase_HupF/HypC"/>
</dbReference>
<comment type="similarity">
    <text evidence="1">Belongs to the HupF/HypC family.</text>
</comment>
<evidence type="ECO:0000313" key="2">
    <source>
        <dbReference type="EMBL" id="RCW24759.1"/>
    </source>
</evidence>
<dbReference type="SUPFAM" id="SSF159127">
    <property type="entry name" value="HupF/HypC-like"/>
    <property type="match status" value="1"/>
</dbReference>
<dbReference type="GO" id="GO:1902670">
    <property type="term" value="F:carbon dioxide binding"/>
    <property type="evidence" value="ECO:0007669"/>
    <property type="project" value="TreeGrafter"/>
</dbReference>
<dbReference type="NCBIfam" id="TIGR00074">
    <property type="entry name" value="hypC_hupF"/>
    <property type="match status" value="1"/>
</dbReference>
<dbReference type="AlphaFoldDB" id="A0A6I7HN78"/>
<dbReference type="Pfam" id="PF01455">
    <property type="entry name" value="HupF_HypC"/>
    <property type="match status" value="1"/>
</dbReference>
<organism evidence="2 3">
    <name type="scientific">Ciceribacter lividus</name>
    <dbReference type="NCBI Taxonomy" id="1197950"/>
    <lineage>
        <taxon>Bacteria</taxon>
        <taxon>Pseudomonadati</taxon>
        <taxon>Pseudomonadota</taxon>
        <taxon>Alphaproteobacteria</taxon>
        <taxon>Hyphomicrobiales</taxon>
        <taxon>Rhizobiaceae</taxon>
        <taxon>Ciceribacter</taxon>
    </lineage>
</organism>
<dbReference type="Proteomes" id="UP000252582">
    <property type="component" value="Unassembled WGS sequence"/>
</dbReference>
<reference evidence="2 3" key="1">
    <citation type="submission" date="2018-07" db="EMBL/GenBank/DDBJ databases">
        <title>Genomic Encyclopedia of Type Strains, Phase IV (KMG-IV): sequencing the most valuable type-strain genomes for metagenomic binning, comparative biology and taxonomic classification.</title>
        <authorList>
            <person name="Goeker M."/>
        </authorList>
    </citation>
    <scope>NUCLEOTIDE SEQUENCE [LARGE SCALE GENOMIC DNA]</scope>
    <source>
        <strain evidence="2 3">DSM 25528</strain>
    </source>
</reference>